<dbReference type="AlphaFoldDB" id="A0A290Q6D9"/>
<accession>A0A290Q6D9</accession>
<dbReference type="GO" id="GO:0005975">
    <property type="term" value="P:carbohydrate metabolic process"/>
    <property type="evidence" value="ECO:0007669"/>
    <property type="project" value="InterPro"/>
</dbReference>
<gene>
    <name evidence="1" type="ORF">CMV30_08560</name>
</gene>
<dbReference type="Proteomes" id="UP000217265">
    <property type="component" value="Chromosome"/>
</dbReference>
<proteinExistence type="predicted"/>
<dbReference type="InterPro" id="IPR012341">
    <property type="entry name" value="6hp_glycosidase-like_sf"/>
</dbReference>
<dbReference type="InterPro" id="IPR008928">
    <property type="entry name" value="6-hairpin_glycosidase_sf"/>
</dbReference>
<keyword evidence="2" id="KW-1185">Reference proteome</keyword>
<protein>
    <recommendedName>
        <fullName evidence="3">Glycoside hydrolase family 65</fullName>
    </recommendedName>
</protein>
<name>A0A290Q6D9_9BACT</name>
<reference evidence="1 2" key="1">
    <citation type="submission" date="2017-09" db="EMBL/GenBank/DDBJ databases">
        <title>Complete genome sequence of Verrucomicrobial strain HZ-65, isolated from freshwater.</title>
        <authorList>
            <person name="Choi A."/>
        </authorList>
    </citation>
    <scope>NUCLEOTIDE SEQUENCE [LARGE SCALE GENOMIC DNA]</scope>
    <source>
        <strain evidence="1 2">HZ-65</strain>
    </source>
</reference>
<dbReference type="SUPFAM" id="SSF48208">
    <property type="entry name" value="Six-hairpin glycosidases"/>
    <property type="match status" value="1"/>
</dbReference>
<organism evidence="1 2">
    <name type="scientific">Nibricoccus aquaticus</name>
    <dbReference type="NCBI Taxonomy" id="2576891"/>
    <lineage>
        <taxon>Bacteria</taxon>
        <taxon>Pseudomonadati</taxon>
        <taxon>Verrucomicrobiota</taxon>
        <taxon>Opitutia</taxon>
        <taxon>Opitutales</taxon>
        <taxon>Opitutaceae</taxon>
        <taxon>Nibricoccus</taxon>
    </lineage>
</organism>
<sequence length="695" mass="76777">MLVCGALAQPIDREALVKRHTVRVDKVDPEAALSVGNGDFAFTVDATGLQSMEALYFREGIPLETLSTWAWHEFPNTQGLTLADASELHEFHGRKISYATKQRGPAGEYFRQNPHPVPLGQVSLLLKGKPVTKEQLGAVKQSLDLWTGIIRSEYVLAGESVVVETVAHDTASAVGVTIVSPLVKSGALEVRLRFPYSHNLAKHNKPALVWDQPKSHRSQIVERAEGGAVIERALDATRYYVQLRWDGAATLKEAAAHDFRLKAAGDELAFTFAFSAEKPEAGAALGFAEVSAASARGWKDYWTRGGAVDFTGSTDPRAAELERRIVLSQYLMKVNYAGDVPPAETGLTHISWYGKHNSEMYFWHAAHFYQWGRTELLEKSLAWYRKILPVGKADAAAQGFAGVRWPKMAGIDGRTGPGGINPFIIWNQPNPIYLSELVYRSKPTKETLETYRDVVFESAEFLASFAFYDEATKRYVLGPPIKNVSEKSGANLTQNPTFELAYWYYGLQVAQAWRERLGLAPEPKWADILAKLSKLPVSEEGFYLEIETLKDMYQEPGHIPISMMLAYGYLPKTALLDVETARRTFAEVNRRNGADRWMSWQLGQGALTAARLGQTELAVAILTNPSKQTRFMPSGHVRRPKEPEGCVTYLPVNASLLTAAGLMAGGWDGAPEGAAPGFPKDGKWVVRVEGLNPLP</sequence>
<evidence type="ECO:0008006" key="3">
    <source>
        <dbReference type="Google" id="ProtNLM"/>
    </source>
</evidence>
<dbReference type="Gene3D" id="1.50.10.10">
    <property type="match status" value="1"/>
</dbReference>
<evidence type="ECO:0000313" key="2">
    <source>
        <dbReference type="Proteomes" id="UP000217265"/>
    </source>
</evidence>
<dbReference type="EMBL" id="CP023344">
    <property type="protein sequence ID" value="ATC63993.1"/>
    <property type="molecule type" value="Genomic_DNA"/>
</dbReference>
<dbReference type="KEGG" id="vbh:CMV30_08560"/>
<evidence type="ECO:0000313" key="1">
    <source>
        <dbReference type="EMBL" id="ATC63993.1"/>
    </source>
</evidence>